<organism evidence="2 3">
    <name type="scientific">Corallococcus exercitus</name>
    <dbReference type="NCBI Taxonomy" id="2316736"/>
    <lineage>
        <taxon>Bacteria</taxon>
        <taxon>Pseudomonadati</taxon>
        <taxon>Myxococcota</taxon>
        <taxon>Myxococcia</taxon>
        <taxon>Myxococcales</taxon>
        <taxon>Cystobacterineae</taxon>
        <taxon>Myxococcaceae</taxon>
        <taxon>Corallococcus</taxon>
    </lineage>
</organism>
<protein>
    <recommendedName>
        <fullName evidence="4">PH domain-containing protein</fullName>
    </recommendedName>
</protein>
<keyword evidence="1" id="KW-1133">Transmembrane helix</keyword>
<keyword evidence="3" id="KW-1185">Reference proteome</keyword>
<dbReference type="RefSeq" id="WP_120527574.1">
    <property type="nucleotide sequence ID" value="NZ_JABFJV010000238.1"/>
</dbReference>
<evidence type="ECO:0000313" key="3">
    <source>
        <dbReference type="Proteomes" id="UP000563426"/>
    </source>
</evidence>
<sequence length="151" mass="16654">MTPRFFSFDPRPTRIALILGACLLAVLTAWALADYRSGGGLVAMARAGISAGLMLTFLVSVHRLRPRSQWGITLDSAGVRVARPFSGQPLELHWGQIDSVRRVGRKGSVLGLFLKEEGRVLVTRHLFARKAVYEELIAALEDRLPPSRFDA</sequence>
<dbReference type="Proteomes" id="UP000563426">
    <property type="component" value="Unassembled WGS sequence"/>
</dbReference>
<evidence type="ECO:0000256" key="1">
    <source>
        <dbReference type="SAM" id="Phobius"/>
    </source>
</evidence>
<reference evidence="2 3" key="1">
    <citation type="submission" date="2020-05" db="EMBL/GenBank/DDBJ databases">
        <authorList>
            <person name="Whitworth D."/>
        </authorList>
    </citation>
    <scope>NUCLEOTIDE SEQUENCE [LARGE SCALE GENOMIC DNA]</scope>
    <source>
        <strain evidence="2 3">AB043B</strain>
    </source>
</reference>
<accession>A0A3A8HSY3</accession>
<dbReference type="OrthoDB" id="5381738at2"/>
<dbReference type="AlphaFoldDB" id="A0A3A8HSY3"/>
<evidence type="ECO:0008006" key="4">
    <source>
        <dbReference type="Google" id="ProtNLM"/>
    </source>
</evidence>
<evidence type="ECO:0000313" key="2">
    <source>
        <dbReference type="EMBL" id="NOK37594.1"/>
    </source>
</evidence>
<gene>
    <name evidence="2" type="ORF">HMI49_30790</name>
</gene>
<keyword evidence="1" id="KW-0472">Membrane</keyword>
<feature type="transmembrane region" description="Helical" evidence="1">
    <location>
        <begin position="41"/>
        <end position="61"/>
    </location>
</feature>
<keyword evidence="1" id="KW-0812">Transmembrane</keyword>
<name>A0A3A8HSY3_9BACT</name>
<dbReference type="EMBL" id="JABFJV010000238">
    <property type="protein sequence ID" value="NOK37594.1"/>
    <property type="molecule type" value="Genomic_DNA"/>
</dbReference>
<comment type="caution">
    <text evidence="2">The sequence shown here is derived from an EMBL/GenBank/DDBJ whole genome shotgun (WGS) entry which is preliminary data.</text>
</comment>
<proteinExistence type="predicted"/>